<evidence type="ECO:0000259" key="3">
    <source>
        <dbReference type="Pfam" id="PF13205"/>
    </source>
</evidence>
<dbReference type="Gene3D" id="2.60.120.430">
    <property type="entry name" value="Galactose-binding lectin"/>
    <property type="match status" value="1"/>
</dbReference>
<dbReference type="InterPro" id="IPR011042">
    <property type="entry name" value="6-blade_b-propeller_TolB-like"/>
</dbReference>
<sequence>MSYNTSVTNSVNDKNGVGTGFTTINSSSASRMPVDGSPSIPSLPGYEPSRITIAGGRLQILAAKGIDYLQNNNQINTLGVQINAAGKLQLEVDIINPYNGTQSQQAGLWYGLSDKTFIKLDIYGNKVELRKEFNDVSSVVATNNPDQRVTQAITGLNTKTVRLRMVIDSVAQTAEGFYSTDGGVSYKSSGASGYSSSKINIASMGLTSGLVYAGIYSSYRSGTSAVSYTFDNFSIVNTLQKSLSFSRNVLNFTVLKGTTVIPQAVKLTSSPSTSTYVLTKSEASWLELPQIAADSLRFNSLNVNSDIAVGTYQALITCTANGYPPATLLINLNVIEKKEGTNFKVNFQDAQTVPPFGYYRDYGQSFGSRNGLYQGSNQQYGWKKRSDGSLINITGNGRNRNTPEDLLLATLIHMQANNIAGSFTGSKIESYWEAKVMNGTYDVSVSVGDGTVNTAPESHTINVEGQNVISAFVPSGKQGTISRFKSATIRINVTDELLTINADGGKNTKINYAEIQPVSLAPYLYWSSANQNILIKKGTTESKSFTLTLGNSTNATKTYSIAATYGAGATGWLSFSASQTGVQPTITFNYSTAKNLAVGTYYATLKATSSQYTSAEATIQLSVIDSLKPYVISSSPPNGAMKVDVNTVSIAANNLHVPVVAGFQGGVDNSTITNTTVKLFKLVDTTATPVTGTVQGTGGGDAVSFSPSTSLLPSTKYKFVVTSGVKSYSGLEFSPYEATFITDVAKIDSSAFLYAQFTKIPIPGTQNIKYTSLAIGPDSMFYALRLDGAIERYTINHSDGSLSNKTTINTLIDKYGERSAIGLTFDPASTALAPIAWVSHCSAGLTTAPAFDGNISKLDGPDLSNEQLMITKLPRSTRDHMVNGLAFGPDSALYICQGSNSSAGSFDNDWQRNESLLSGCVLRLNIQKLSTFTLPLNVQTTSNQNLINAAPDSTTVMSDGTYNPYANGSPLTIFASGVRNAFDLVWHSNGQLYLPTNGSGGGGNSPGSITGTRRPDGSFYNGPAIPATTGVKVQDDWLFRVNPAMPIGYFGHPNPLRGEYVINRGYIDNPLYSPAISADVNYRPSYDFGLNHSPDGAIEYKSGAFNNALKNKLLVCRFSGGSDIVVMEPGSLVKTTYSGNDDHIYDIVKVTTGSSNSGLVGMSSFANPLDLVEDVVTGNLYVSEFNWNDNSNLTAQITLLKVQSQPTPPPTLFALSAAPELSENTYTNQKYIVTLSNKGDKALRVKDIKLSGDDASQFKILNIPLPSNSEPLLLSKNSSLTFKVSLPPSALKALSAKLKVTSVDDTVKEVQIDKIPDLDSIQTINKAITNANNFKMEERSLTIYPNPNYGSPVNVRLRNFNKQEPVTIYLYDMMGYVLKSIKAVTDLNGEFHTQISVENMHKSNFYIVRALFSTGSRFAKLIMTK</sequence>
<dbReference type="InterPro" id="IPR013783">
    <property type="entry name" value="Ig-like_fold"/>
</dbReference>
<dbReference type="EMBL" id="WVHT01000004">
    <property type="protein sequence ID" value="MXV51301.1"/>
    <property type="molecule type" value="Genomic_DNA"/>
</dbReference>
<dbReference type="InterPro" id="IPR032812">
    <property type="entry name" value="SbsA_Ig"/>
</dbReference>
<evidence type="ECO:0000313" key="4">
    <source>
        <dbReference type="EMBL" id="MXV51301.1"/>
    </source>
</evidence>
<gene>
    <name evidence="4" type="ORF">GS399_10005</name>
</gene>
<dbReference type="SUPFAM" id="SSF49785">
    <property type="entry name" value="Galactose-binding domain-like"/>
    <property type="match status" value="1"/>
</dbReference>
<keyword evidence="1" id="KW-0732">Signal</keyword>
<proteinExistence type="predicted"/>
<dbReference type="Gene3D" id="2.120.10.30">
    <property type="entry name" value="TolB, C-terminal domain"/>
    <property type="match status" value="1"/>
</dbReference>
<name>A0A7K1YAA4_9SPHI</name>
<accession>A0A7K1YAA4</accession>
<comment type="caution">
    <text evidence="4">The sequence shown here is derived from an EMBL/GenBank/DDBJ whole genome shotgun (WGS) entry which is preliminary data.</text>
</comment>
<dbReference type="Pfam" id="PF13205">
    <property type="entry name" value="Big_5"/>
    <property type="match status" value="1"/>
</dbReference>
<keyword evidence="5" id="KW-1185">Reference proteome</keyword>
<reference evidence="4 5" key="1">
    <citation type="submission" date="2019-11" db="EMBL/GenBank/DDBJ databases">
        <title>Pedobacter sp. HMF7647 Genome sequencing and assembly.</title>
        <authorList>
            <person name="Kang H."/>
            <person name="Kim H."/>
            <person name="Joh K."/>
        </authorList>
    </citation>
    <scope>NUCLEOTIDE SEQUENCE [LARGE SCALE GENOMIC DNA]</scope>
    <source>
        <strain evidence="4 5">HMF7647</strain>
    </source>
</reference>
<dbReference type="Gene3D" id="2.60.120.200">
    <property type="match status" value="1"/>
</dbReference>
<dbReference type="SUPFAM" id="SSF63829">
    <property type="entry name" value="Calcium-dependent phosphotriesterase"/>
    <property type="match status" value="1"/>
</dbReference>
<evidence type="ECO:0000256" key="2">
    <source>
        <dbReference type="SAM" id="MobiDB-lite"/>
    </source>
</evidence>
<dbReference type="InterPro" id="IPR008979">
    <property type="entry name" value="Galactose-bd-like_sf"/>
</dbReference>
<feature type="domain" description="SbsA Ig-like" evidence="3">
    <location>
        <begin position="627"/>
        <end position="742"/>
    </location>
</feature>
<dbReference type="RefSeq" id="WP_160844481.1">
    <property type="nucleotide sequence ID" value="NZ_WVHT01000004.1"/>
</dbReference>
<dbReference type="Proteomes" id="UP000466586">
    <property type="component" value="Unassembled WGS sequence"/>
</dbReference>
<evidence type="ECO:0000256" key="1">
    <source>
        <dbReference type="ARBA" id="ARBA00022729"/>
    </source>
</evidence>
<dbReference type="Gene3D" id="2.60.40.10">
    <property type="entry name" value="Immunoglobulins"/>
    <property type="match status" value="1"/>
</dbReference>
<organism evidence="4 5">
    <name type="scientific">Hufsiella arboris</name>
    <dbReference type="NCBI Taxonomy" id="2695275"/>
    <lineage>
        <taxon>Bacteria</taxon>
        <taxon>Pseudomonadati</taxon>
        <taxon>Bacteroidota</taxon>
        <taxon>Sphingobacteriia</taxon>
        <taxon>Sphingobacteriales</taxon>
        <taxon>Sphingobacteriaceae</taxon>
        <taxon>Hufsiella</taxon>
    </lineage>
</organism>
<protein>
    <recommendedName>
        <fullName evidence="3">SbsA Ig-like domain-containing protein</fullName>
    </recommendedName>
</protein>
<evidence type="ECO:0000313" key="5">
    <source>
        <dbReference type="Proteomes" id="UP000466586"/>
    </source>
</evidence>
<feature type="region of interest" description="Disordered" evidence="2">
    <location>
        <begin position="997"/>
        <end position="1016"/>
    </location>
</feature>